<gene>
    <name evidence="3" type="ORF">CTI12_AA237490</name>
</gene>
<evidence type="ECO:0000256" key="2">
    <source>
        <dbReference type="ARBA" id="ARBA00022840"/>
    </source>
</evidence>
<sequence>MLQCTLVWYSGCISAISIAKDEEIKLGTVIGIDFGTTYSCIGVYKNGHVEIIANDQGNCITPSWVAFTDSEWLIGEAAKDQAAVNAKRTIFNVKRLIGRKREAVYPSQLNDCQTKFFSPEAITAMILTKMKPTDEAYLGHEIKYAVIKVRDIRLLDVASVTLGIEIVGGVLTELIPKNTMIPTKRSQVYSIYRGDQTVFSIKVLFLLNWDNAVGPLHPELEPIEALHFCNRFTKVKACHPKDCRLLGTFDLCGFPLANTSQIAKK</sequence>
<keyword evidence="4" id="KW-1185">Reference proteome</keyword>
<protein>
    <recommendedName>
        <fullName evidence="5">Heat shock protein 70 family</fullName>
    </recommendedName>
</protein>
<proteinExistence type="predicted"/>
<dbReference type="InterPro" id="IPR043129">
    <property type="entry name" value="ATPase_NBD"/>
</dbReference>
<keyword evidence="2" id="KW-0067">ATP-binding</keyword>
<evidence type="ECO:0000313" key="4">
    <source>
        <dbReference type="Proteomes" id="UP000245207"/>
    </source>
</evidence>
<name>A0A2U1NRU2_ARTAN</name>
<dbReference type="EMBL" id="PKPP01002302">
    <property type="protein sequence ID" value="PWA76197.1"/>
    <property type="molecule type" value="Genomic_DNA"/>
</dbReference>
<evidence type="ECO:0000256" key="1">
    <source>
        <dbReference type="ARBA" id="ARBA00022741"/>
    </source>
</evidence>
<dbReference type="PANTHER" id="PTHR19375">
    <property type="entry name" value="HEAT SHOCK PROTEIN 70KDA"/>
    <property type="match status" value="1"/>
</dbReference>
<dbReference type="Gene3D" id="3.30.420.40">
    <property type="match status" value="1"/>
</dbReference>
<dbReference type="Gene3D" id="2.60.34.10">
    <property type="entry name" value="Substrate Binding Domain Of DNAk, Chain A, domain 1"/>
    <property type="match status" value="1"/>
</dbReference>
<dbReference type="Proteomes" id="UP000245207">
    <property type="component" value="Unassembled WGS sequence"/>
</dbReference>
<dbReference type="STRING" id="35608.A0A2U1NRU2"/>
<keyword evidence="1" id="KW-0547">Nucleotide-binding</keyword>
<dbReference type="PRINTS" id="PR00301">
    <property type="entry name" value="HEATSHOCK70"/>
</dbReference>
<dbReference type="GO" id="GO:0005524">
    <property type="term" value="F:ATP binding"/>
    <property type="evidence" value="ECO:0007669"/>
    <property type="project" value="UniProtKB-KW"/>
</dbReference>
<dbReference type="SUPFAM" id="SSF100920">
    <property type="entry name" value="Heat shock protein 70kD (HSP70), peptide-binding domain"/>
    <property type="match status" value="1"/>
</dbReference>
<reference evidence="3 4" key="1">
    <citation type="journal article" date="2018" name="Mol. Plant">
        <title>The genome of Artemisia annua provides insight into the evolution of Asteraceae family and artemisinin biosynthesis.</title>
        <authorList>
            <person name="Shen Q."/>
            <person name="Zhang L."/>
            <person name="Liao Z."/>
            <person name="Wang S."/>
            <person name="Yan T."/>
            <person name="Shi P."/>
            <person name="Liu M."/>
            <person name="Fu X."/>
            <person name="Pan Q."/>
            <person name="Wang Y."/>
            <person name="Lv Z."/>
            <person name="Lu X."/>
            <person name="Zhang F."/>
            <person name="Jiang W."/>
            <person name="Ma Y."/>
            <person name="Chen M."/>
            <person name="Hao X."/>
            <person name="Li L."/>
            <person name="Tang Y."/>
            <person name="Lv G."/>
            <person name="Zhou Y."/>
            <person name="Sun X."/>
            <person name="Brodelius P.E."/>
            <person name="Rose J.K.C."/>
            <person name="Tang K."/>
        </authorList>
    </citation>
    <scope>NUCLEOTIDE SEQUENCE [LARGE SCALE GENOMIC DNA]</scope>
    <source>
        <strain evidence="4">cv. Huhao1</strain>
        <tissue evidence="3">Leaf</tissue>
    </source>
</reference>
<evidence type="ECO:0000313" key="3">
    <source>
        <dbReference type="EMBL" id="PWA76197.1"/>
    </source>
</evidence>
<accession>A0A2U1NRU2</accession>
<comment type="caution">
    <text evidence="3">The sequence shown here is derived from an EMBL/GenBank/DDBJ whole genome shotgun (WGS) entry which is preliminary data.</text>
</comment>
<organism evidence="3 4">
    <name type="scientific">Artemisia annua</name>
    <name type="common">Sweet wormwood</name>
    <dbReference type="NCBI Taxonomy" id="35608"/>
    <lineage>
        <taxon>Eukaryota</taxon>
        <taxon>Viridiplantae</taxon>
        <taxon>Streptophyta</taxon>
        <taxon>Embryophyta</taxon>
        <taxon>Tracheophyta</taxon>
        <taxon>Spermatophyta</taxon>
        <taxon>Magnoliopsida</taxon>
        <taxon>eudicotyledons</taxon>
        <taxon>Gunneridae</taxon>
        <taxon>Pentapetalae</taxon>
        <taxon>asterids</taxon>
        <taxon>campanulids</taxon>
        <taxon>Asterales</taxon>
        <taxon>Asteraceae</taxon>
        <taxon>Asteroideae</taxon>
        <taxon>Anthemideae</taxon>
        <taxon>Artemisiinae</taxon>
        <taxon>Artemisia</taxon>
    </lineage>
</organism>
<dbReference type="AlphaFoldDB" id="A0A2U1NRU2"/>
<dbReference type="InterPro" id="IPR029047">
    <property type="entry name" value="HSP70_peptide-bd_sf"/>
</dbReference>
<dbReference type="Pfam" id="PF00012">
    <property type="entry name" value="HSP70"/>
    <property type="match status" value="1"/>
</dbReference>
<dbReference type="SUPFAM" id="SSF53067">
    <property type="entry name" value="Actin-like ATPase domain"/>
    <property type="match status" value="1"/>
</dbReference>
<dbReference type="InterPro" id="IPR013126">
    <property type="entry name" value="Hsp_70_fam"/>
</dbReference>
<dbReference type="OrthoDB" id="2401965at2759"/>
<evidence type="ECO:0008006" key="5">
    <source>
        <dbReference type="Google" id="ProtNLM"/>
    </source>
</evidence>
<dbReference type="GO" id="GO:0140662">
    <property type="term" value="F:ATP-dependent protein folding chaperone"/>
    <property type="evidence" value="ECO:0007669"/>
    <property type="project" value="InterPro"/>
</dbReference>